<dbReference type="InterPro" id="IPR007383">
    <property type="entry name" value="DUF445"/>
</dbReference>
<feature type="transmembrane region" description="Helical" evidence="6">
    <location>
        <begin position="355"/>
        <end position="374"/>
    </location>
</feature>
<keyword evidence="3 6" id="KW-0812">Transmembrane</keyword>
<evidence type="ECO:0000256" key="2">
    <source>
        <dbReference type="ARBA" id="ARBA00008053"/>
    </source>
</evidence>
<evidence type="ECO:0000313" key="7">
    <source>
        <dbReference type="EMBL" id="KIL77575.1"/>
    </source>
</evidence>
<sequence length="377" mass="43317">MNIVTLLIFMVFIGAAIGAVTNAIAIRMLFRPYEPKYIGKWKLPFTPGLIPKRRGELARQIGRTVEEHLLTPESIERKLNEPDFRRDVTVMLQKEAKPLLAADQTLAELLDKLHFKEAEQQTERWVESWIDNKYHKIKSFYLDQTIRESLPAQWLDTMEEKVPDVSRYILTKGIDYFSGLEGKTRVKRMTDDFLAEWGKLGSMVQMILGNTSLEDKIQPEIIKFLSSPGTKDLLNTLLQKEWDKLLDWKWEDVLQKFSDEKALTKGKSFILRQLDLASLFQKPVSVFLQPFEEKIINEIIPLLVERAGSVVASRLPAIMQKLRIGDIVREQVETFSLARLEQIVLDIARRELKMITLLGGVLGGAIGLIQGLIIRLF</sequence>
<evidence type="ECO:0008006" key="9">
    <source>
        <dbReference type="Google" id="ProtNLM"/>
    </source>
</evidence>
<comment type="caution">
    <text evidence="7">The sequence shown here is derived from an EMBL/GenBank/DDBJ whole genome shotgun (WGS) entry which is preliminary data.</text>
</comment>
<dbReference type="PANTHER" id="PTHR35791">
    <property type="entry name" value="UPF0754 MEMBRANE PROTEIN YHEB"/>
    <property type="match status" value="1"/>
</dbReference>
<keyword evidence="5 6" id="KW-0472">Membrane</keyword>
<dbReference type="Pfam" id="PF04286">
    <property type="entry name" value="DUF445"/>
    <property type="match status" value="1"/>
</dbReference>
<dbReference type="InterPro" id="IPR016991">
    <property type="entry name" value="UCP032178"/>
</dbReference>
<feature type="transmembrane region" description="Helical" evidence="6">
    <location>
        <begin position="6"/>
        <end position="30"/>
    </location>
</feature>
<proteinExistence type="inferred from homology"/>
<dbReference type="Proteomes" id="UP000031982">
    <property type="component" value="Unassembled WGS sequence"/>
</dbReference>
<evidence type="ECO:0000256" key="1">
    <source>
        <dbReference type="ARBA" id="ARBA00004236"/>
    </source>
</evidence>
<dbReference type="RefSeq" id="WP_041099121.1">
    <property type="nucleotide sequence ID" value="NZ_JARTHD010000021.1"/>
</dbReference>
<evidence type="ECO:0000256" key="5">
    <source>
        <dbReference type="ARBA" id="ARBA00023136"/>
    </source>
</evidence>
<evidence type="ECO:0000256" key="6">
    <source>
        <dbReference type="SAM" id="Phobius"/>
    </source>
</evidence>
<comment type="subcellular location">
    <subcellularLocation>
        <location evidence="1">Cell membrane</location>
    </subcellularLocation>
</comment>
<comment type="similarity">
    <text evidence="2">Belongs to the UPF0754 family.</text>
</comment>
<reference evidence="7 8" key="1">
    <citation type="submission" date="2015-01" db="EMBL/GenBank/DDBJ databases">
        <title>Genome Assembly of Bacillus badius MTCC 1458.</title>
        <authorList>
            <person name="Verma A."/>
            <person name="Khatri I."/>
            <person name="Mual P."/>
            <person name="Subramanian S."/>
            <person name="Krishnamurthi S."/>
        </authorList>
    </citation>
    <scope>NUCLEOTIDE SEQUENCE [LARGE SCALE GENOMIC DNA]</scope>
    <source>
        <strain evidence="7 8">MTCC 1458</strain>
    </source>
</reference>
<organism evidence="7 8">
    <name type="scientific">Bacillus badius</name>
    <dbReference type="NCBI Taxonomy" id="1455"/>
    <lineage>
        <taxon>Bacteria</taxon>
        <taxon>Bacillati</taxon>
        <taxon>Bacillota</taxon>
        <taxon>Bacilli</taxon>
        <taxon>Bacillales</taxon>
        <taxon>Bacillaceae</taxon>
        <taxon>Pseudobacillus</taxon>
    </lineage>
</organism>
<dbReference type="PIRSF" id="PIRSF032178">
    <property type="entry name" value="UCP032178"/>
    <property type="match status" value="1"/>
</dbReference>
<evidence type="ECO:0000313" key="8">
    <source>
        <dbReference type="Proteomes" id="UP000031982"/>
    </source>
</evidence>
<evidence type="ECO:0000256" key="4">
    <source>
        <dbReference type="ARBA" id="ARBA00022989"/>
    </source>
</evidence>
<keyword evidence="4 6" id="KW-1133">Transmembrane helix</keyword>
<accession>A0ABR5AS50</accession>
<protein>
    <recommendedName>
        <fullName evidence="9">DUF445 domain-containing protein</fullName>
    </recommendedName>
</protein>
<evidence type="ECO:0000256" key="3">
    <source>
        <dbReference type="ARBA" id="ARBA00022692"/>
    </source>
</evidence>
<gene>
    <name evidence="7" type="ORF">SD77_1248</name>
</gene>
<dbReference type="PANTHER" id="PTHR35791:SF1">
    <property type="entry name" value="UPF0754 MEMBRANE PROTEIN YHEB"/>
    <property type="match status" value="1"/>
</dbReference>
<name>A0ABR5AS50_BACBA</name>
<dbReference type="EMBL" id="JXLP01000013">
    <property type="protein sequence ID" value="KIL77575.1"/>
    <property type="molecule type" value="Genomic_DNA"/>
</dbReference>
<keyword evidence="8" id="KW-1185">Reference proteome</keyword>